<feature type="non-terminal residue" evidence="8">
    <location>
        <position position="182"/>
    </location>
</feature>
<keyword evidence="7" id="KW-0732">Signal</keyword>
<dbReference type="Proteomes" id="UP001469553">
    <property type="component" value="Unassembled WGS sequence"/>
</dbReference>
<keyword evidence="9" id="KW-1185">Reference proteome</keyword>
<accession>A0ABV0Y773</accession>
<dbReference type="PANTHER" id="PTHR11958">
    <property type="entry name" value="SODIUM/DICARBOXYLATE SYMPORTER-RELATED"/>
    <property type="match status" value="1"/>
</dbReference>
<comment type="similarity">
    <text evidence="6">Belongs to the dicarboxylate/amino acid:cation symporter (DAACS) (TC 2.A.23) family.</text>
</comment>
<reference evidence="8 9" key="1">
    <citation type="submission" date="2021-06" db="EMBL/GenBank/DDBJ databases">
        <authorList>
            <person name="Palmer J.M."/>
        </authorList>
    </citation>
    <scope>NUCLEOTIDE SEQUENCE [LARGE SCALE GENOMIC DNA]</scope>
    <source>
        <strain evidence="8 9">AS_MEX2019</strain>
        <tissue evidence="8">Muscle</tissue>
    </source>
</reference>
<dbReference type="InterPro" id="IPR050746">
    <property type="entry name" value="DAACS"/>
</dbReference>
<dbReference type="InterPro" id="IPR001991">
    <property type="entry name" value="Na-dicarboxylate_symporter"/>
</dbReference>
<keyword evidence="3 6" id="KW-0812">Transmembrane</keyword>
<feature type="transmembrane region" description="Helical" evidence="6">
    <location>
        <begin position="37"/>
        <end position="59"/>
    </location>
</feature>
<organism evidence="8 9">
    <name type="scientific">Ameca splendens</name>
    <dbReference type="NCBI Taxonomy" id="208324"/>
    <lineage>
        <taxon>Eukaryota</taxon>
        <taxon>Metazoa</taxon>
        <taxon>Chordata</taxon>
        <taxon>Craniata</taxon>
        <taxon>Vertebrata</taxon>
        <taxon>Euteleostomi</taxon>
        <taxon>Actinopterygii</taxon>
        <taxon>Neopterygii</taxon>
        <taxon>Teleostei</taxon>
        <taxon>Neoteleostei</taxon>
        <taxon>Acanthomorphata</taxon>
        <taxon>Ovalentaria</taxon>
        <taxon>Atherinomorphae</taxon>
        <taxon>Cyprinodontiformes</taxon>
        <taxon>Goodeidae</taxon>
        <taxon>Ameca</taxon>
    </lineage>
</organism>
<dbReference type="PANTHER" id="PTHR11958:SF63">
    <property type="entry name" value="AMINO ACID TRANSPORTER"/>
    <property type="match status" value="1"/>
</dbReference>
<protein>
    <recommendedName>
        <fullName evidence="6">Amino acid transporter</fullName>
    </recommendedName>
</protein>
<comment type="caution">
    <text evidence="6">Lacks conserved residue(s) required for the propagation of feature annotation.</text>
</comment>
<keyword evidence="5 6" id="KW-0472">Membrane</keyword>
<keyword evidence="4 6" id="KW-1133">Transmembrane helix</keyword>
<dbReference type="Pfam" id="PF00375">
    <property type="entry name" value="SDF"/>
    <property type="match status" value="1"/>
</dbReference>
<keyword evidence="2 6" id="KW-0813">Transport</keyword>
<evidence type="ECO:0000256" key="7">
    <source>
        <dbReference type="SAM" id="SignalP"/>
    </source>
</evidence>
<sequence length="182" mass="19914">MLLRMMQMMVLPLVVLSLIAGLSNVDRRAFGKIGLRTFIYYFLTTVMAAFNGISLVVLIQPGKSSRQASKSSAGKKEALQSVDAFLDLIRNIIPSNLVEACFRKYKTVYHSRESAVKHLEVINVTTETPMAGTSDGINIVGLLVFSIAFGLILSSMGTEGKSLRDLINCLNKTIMLLVKVAI</sequence>
<comment type="subcellular location">
    <subcellularLocation>
        <location evidence="1 6">Membrane</location>
        <topology evidence="1 6">Multi-pass membrane protein</topology>
    </subcellularLocation>
</comment>
<comment type="caution">
    <text evidence="8">The sequence shown here is derived from an EMBL/GenBank/DDBJ whole genome shotgun (WGS) entry which is preliminary data.</text>
</comment>
<feature type="signal peptide" evidence="7">
    <location>
        <begin position="1"/>
        <end position="21"/>
    </location>
</feature>
<gene>
    <name evidence="8" type="ORF">AMECASPLE_033511</name>
</gene>
<dbReference type="Gene3D" id="1.10.3860.10">
    <property type="entry name" value="Sodium:dicarboxylate symporter"/>
    <property type="match status" value="1"/>
</dbReference>
<dbReference type="InterPro" id="IPR036458">
    <property type="entry name" value="Na:dicarbo_symporter_sf"/>
</dbReference>
<feature type="chain" id="PRO_5046003244" description="Amino acid transporter" evidence="7">
    <location>
        <begin position="22"/>
        <end position="182"/>
    </location>
</feature>
<evidence type="ECO:0000256" key="5">
    <source>
        <dbReference type="ARBA" id="ARBA00023136"/>
    </source>
</evidence>
<evidence type="ECO:0000313" key="8">
    <source>
        <dbReference type="EMBL" id="MEQ2289489.1"/>
    </source>
</evidence>
<evidence type="ECO:0000256" key="2">
    <source>
        <dbReference type="ARBA" id="ARBA00022448"/>
    </source>
</evidence>
<evidence type="ECO:0000313" key="9">
    <source>
        <dbReference type="Proteomes" id="UP001469553"/>
    </source>
</evidence>
<evidence type="ECO:0000256" key="1">
    <source>
        <dbReference type="ARBA" id="ARBA00004141"/>
    </source>
</evidence>
<feature type="transmembrane region" description="Helical" evidence="6">
    <location>
        <begin position="137"/>
        <end position="156"/>
    </location>
</feature>
<name>A0ABV0Y773_9TELE</name>
<dbReference type="PRINTS" id="PR00173">
    <property type="entry name" value="EDTRNSPORT"/>
</dbReference>
<evidence type="ECO:0000256" key="3">
    <source>
        <dbReference type="ARBA" id="ARBA00022692"/>
    </source>
</evidence>
<keyword evidence="6" id="KW-0769">Symport</keyword>
<evidence type="ECO:0000256" key="6">
    <source>
        <dbReference type="RuleBase" id="RU361216"/>
    </source>
</evidence>
<evidence type="ECO:0000256" key="4">
    <source>
        <dbReference type="ARBA" id="ARBA00022989"/>
    </source>
</evidence>
<dbReference type="EMBL" id="JAHRIP010023371">
    <property type="protein sequence ID" value="MEQ2289489.1"/>
    <property type="molecule type" value="Genomic_DNA"/>
</dbReference>
<proteinExistence type="inferred from homology"/>
<dbReference type="SUPFAM" id="SSF118215">
    <property type="entry name" value="Proton glutamate symport protein"/>
    <property type="match status" value="1"/>
</dbReference>